<dbReference type="AlphaFoldDB" id="B6IH27"/>
<name>B6IH27_CAEBR</name>
<keyword evidence="2" id="KW-0472">Membrane</keyword>
<dbReference type="EMBL" id="HE601064">
    <property type="protein sequence ID" value="CAR99207.1"/>
    <property type="molecule type" value="Genomic_DNA"/>
</dbReference>
<gene>
    <name evidence="3" type="ORF">CBG25329</name>
    <name evidence="3" type="ORF">CBG_25329</name>
</gene>
<dbReference type="GeneID" id="68916822"/>
<feature type="region of interest" description="Disordered" evidence="1">
    <location>
        <begin position="68"/>
        <end position="97"/>
    </location>
</feature>
<dbReference type="RefSeq" id="XP_045098774.1">
    <property type="nucleotide sequence ID" value="XM_045236191.1"/>
</dbReference>
<evidence type="ECO:0000256" key="1">
    <source>
        <dbReference type="SAM" id="MobiDB-lite"/>
    </source>
</evidence>
<proteinExistence type="predicted"/>
<accession>B6IH27</accession>
<dbReference type="Proteomes" id="UP000008549">
    <property type="component" value="Unassembled WGS sequence"/>
</dbReference>
<keyword evidence="2" id="KW-0812">Transmembrane</keyword>
<dbReference type="InParanoid" id="B6IH27"/>
<keyword evidence="4" id="KW-1185">Reference proteome</keyword>
<evidence type="ECO:0000313" key="3">
    <source>
        <dbReference type="EMBL" id="CAR99207.1"/>
    </source>
</evidence>
<protein>
    <submittedName>
        <fullName evidence="3">Protein CBG25329</fullName>
    </submittedName>
</protein>
<dbReference type="KEGG" id="cbr:CBG_25329"/>
<dbReference type="HOGENOM" id="CLU_2348544_0_0_1"/>
<organism evidence="3 4">
    <name type="scientific">Caenorhabditis briggsae</name>
    <dbReference type="NCBI Taxonomy" id="6238"/>
    <lineage>
        <taxon>Eukaryota</taxon>
        <taxon>Metazoa</taxon>
        <taxon>Ecdysozoa</taxon>
        <taxon>Nematoda</taxon>
        <taxon>Chromadorea</taxon>
        <taxon>Rhabditida</taxon>
        <taxon>Rhabditina</taxon>
        <taxon>Rhabditomorpha</taxon>
        <taxon>Rhabditoidea</taxon>
        <taxon>Rhabditidae</taxon>
        <taxon>Peloderinae</taxon>
        <taxon>Caenorhabditis</taxon>
    </lineage>
</organism>
<evidence type="ECO:0000313" key="4">
    <source>
        <dbReference type="Proteomes" id="UP000008549"/>
    </source>
</evidence>
<sequence>MAAGTGFYVKAVKSRGRPYVTSWKPEIQKTQIKPFFQKPRSLFTLFFFYSYLYLSVCFKTIRFAKNDHKEKPKTSPWNSRKASSEEKPLNQSKDSYQ</sequence>
<keyword evidence="2" id="KW-1133">Transmembrane helix</keyword>
<feature type="transmembrane region" description="Helical" evidence="2">
    <location>
        <begin position="42"/>
        <end position="61"/>
    </location>
</feature>
<evidence type="ECO:0000256" key="2">
    <source>
        <dbReference type="SAM" id="Phobius"/>
    </source>
</evidence>
<dbReference type="CTD" id="68916822"/>
<reference evidence="3 4" key="1">
    <citation type="journal article" date="2003" name="PLoS Biol.">
        <title>The genome sequence of Caenorhabditis briggsae: a platform for comparative genomics.</title>
        <authorList>
            <person name="Stein L.D."/>
            <person name="Bao Z."/>
            <person name="Blasiar D."/>
            <person name="Blumenthal T."/>
            <person name="Brent M.R."/>
            <person name="Chen N."/>
            <person name="Chinwalla A."/>
            <person name="Clarke L."/>
            <person name="Clee C."/>
            <person name="Coghlan A."/>
            <person name="Coulson A."/>
            <person name="D'Eustachio P."/>
            <person name="Fitch D.H."/>
            <person name="Fulton L.A."/>
            <person name="Fulton R.E."/>
            <person name="Griffiths-Jones S."/>
            <person name="Harris T.W."/>
            <person name="Hillier L.W."/>
            <person name="Kamath R."/>
            <person name="Kuwabara P.E."/>
            <person name="Mardis E.R."/>
            <person name="Marra M.A."/>
            <person name="Miner T.L."/>
            <person name="Minx P."/>
            <person name="Mullikin J.C."/>
            <person name="Plumb R.W."/>
            <person name="Rogers J."/>
            <person name="Schein J.E."/>
            <person name="Sohrmann M."/>
            <person name="Spieth J."/>
            <person name="Stajich J.E."/>
            <person name="Wei C."/>
            <person name="Willey D."/>
            <person name="Wilson R.K."/>
            <person name="Durbin R."/>
            <person name="Waterston R.H."/>
        </authorList>
    </citation>
    <scope>NUCLEOTIDE SEQUENCE [LARGE SCALE GENOMIC DNA]</scope>
    <source>
        <strain evidence="3 4">AF16</strain>
    </source>
</reference>
<reference evidence="3 4" key="2">
    <citation type="journal article" date="2011" name="PLoS Genet.">
        <title>Caenorhabditis briggsae recombinant inbred line genotypes reveal inter-strain incompatibility and the evolution of recombination.</title>
        <authorList>
            <person name="Ross J.A."/>
            <person name="Koboldt D.C."/>
            <person name="Staisch J.E."/>
            <person name="Chamberlin H.M."/>
            <person name="Gupta B.P."/>
            <person name="Miller R.D."/>
            <person name="Baird S.E."/>
            <person name="Haag E.S."/>
        </authorList>
    </citation>
    <scope>NUCLEOTIDE SEQUENCE [LARGE SCALE GENOMIC DNA]</scope>
    <source>
        <strain evidence="3 4">AF16</strain>
    </source>
</reference>